<reference evidence="4 5" key="1">
    <citation type="submission" date="2015-09" db="EMBL/GenBank/DDBJ databases">
        <title>Draft genome of the scarab beetle Oryctes borbonicus.</title>
        <authorList>
            <person name="Meyer J.M."/>
            <person name="Markov G.V."/>
            <person name="Baskaran P."/>
            <person name="Herrmann M."/>
            <person name="Sommer R.J."/>
            <person name="Roedelsperger C."/>
        </authorList>
    </citation>
    <scope>NUCLEOTIDE SEQUENCE [LARGE SCALE GENOMIC DNA]</scope>
    <source>
        <strain evidence="4">OB123</strain>
        <tissue evidence="4">Whole animal</tissue>
    </source>
</reference>
<dbReference type="Proteomes" id="UP000051574">
    <property type="component" value="Unassembled WGS sequence"/>
</dbReference>
<proteinExistence type="predicted"/>
<evidence type="ECO:0000313" key="4">
    <source>
        <dbReference type="EMBL" id="KRT80089.1"/>
    </source>
</evidence>
<dbReference type="PANTHER" id="PTHR19858">
    <property type="entry name" value="WD40 REPEAT PROTEIN"/>
    <property type="match status" value="1"/>
</dbReference>
<accession>A0A0T6AY77</accession>
<evidence type="ECO:0000313" key="5">
    <source>
        <dbReference type="Proteomes" id="UP000051574"/>
    </source>
</evidence>
<evidence type="ECO:0000256" key="1">
    <source>
        <dbReference type="ARBA" id="ARBA00022574"/>
    </source>
</evidence>
<comment type="caution">
    <text evidence="4">The sequence shown here is derived from an EMBL/GenBank/DDBJ whole genome shotgun (WGS) entry which is preliminary data.</text>
</comment>
<dbReference type="GO" id="GO:0000462">
    <property type="term" value="P:maturation of SSU-rRNA from tricistronic rRNA transcript (SSU-rRNA, 5.8S rRNA, LSU-rRNA)"/>
    <property type="evidence" value="ECO:0007669"/>
    <property type="project" value="TreeGrafter"/>
</dbReference>
<keyword evidence="5" id="KW-1185">Reference proteome</keyword>
<dbReference type="GO" id="GO:0032040">
    <property type="term" value="C:small-subunit processome"/>
    <property type="evidence" value="ECO:0007669"/>
    <property type="project" value="TreeGrafter"/>
</dbReference>
<dbReference type="InterPro" id="IPR007148">
    <property type="entry name" value="SSU_processome_Utp12"/>
</dbReference>
<dbReference type="Pfam" id="PF04003">
    <property type="entry name" value="Utp12"/>
    <property type="match status" value="1"/>
</dbReference>
<organism evidence="4 5">
    <name type="scientific">Oryctes borbonicus</name>
    <dbReference type="NCBI Taxonomy" id="1629725"/>
    <lineage>
        <taxon>Eukaryota</taxon>
        <taxon>Metazoa</taxon>
        <taxon>Ecdysozoa</taxon>
        <taxon>Arthropoda</taxon>
        <taxon>Hexapoda</taxon>
        <taxon>Insecta</taxon>
        <taxon>Pterygota</taxon>
        <taxon>Neoptera</taxon>
        <taxon>Endopterygota</taxon>
        <taxon>Coleoptera</taxon>
        <taxon>Polyphaga</taxon>
        <taxon>Scarabaeiformia</taxon>
        <taxon>Scarabaeidae</taxon>
        <taxon>Dynastinae</taxon>
        <taxon>Oryctes</taxon>
    </lineage>
</organism>
<feature type="non-terminal residue" evidence="4">
    <location>
        <position position="137"/>
    </location>
</feature>
<feature type="domain" description="Small-subunit processome Utp12" evidence="3">
    <location>
        <begin position="2"/>
        <end position="94"/>
    </location>
</feature>
<protein>
    <recommendedName>
        <fullName evidence="3">Small-subunit processome Utp12 domain-containing protein</fullName>
    </recommendedName>
</protein>
<dbReference type="PANTHER" id="PTHR19858:SF0">
    <property type="entry name" value="PERIODIC TRYPTOPHAN PROTEIN 2 HOMOLOG"/>
    <property type="match status" value="1"/>
</dbReference>
<name>A0A0T6AY77_9SCAR</name>
<evidence type="ECO:0000256" key="2">
    <source>
        <dbReference type="ARBA" id="ARBA00022737"/>
    </source>
</evidence>
<dbReference type="InterPro" id="IPR027145">
    <property type="entry name" value="PWP2"/>
</dbReference>
<dbReference type="GO" id="GO:0034388">
    <property type="term" value="C:Pwp2p-containing subcomplex of 90S preribosome"/>
    <property type="evidence" value="ECO:0007669"/>
    <property type="project" value="TreeGrafter"/>
</dbReference>
<evidence type="ECO:0000259" key="3">
    <source>
        <dbReference type="Pfam" id="PF04003"/>
    </source>
</evidence>
<dbReference type="GO" id="GO:0000028">
    <property type="term" value="P:ribosomal small subunit assembly"/>
    <property type="evidence" value="ECO:0007669"/>
    <property type="project" value="TreeGrafter"/>
</dbReference>
<sequence>MENVPFKDVELTISTLGEQYVEKLLTILANSLEISRHLEYYLHWTQHVLTYHGPRIKPQQNMPALISLQKWLTRRHEQLSKICDFNRYTMQYVVRQSALMAKDDKTEAMAYEDEDDYLPERNDQEYESSMNQIKIIV</sequence>
<dbReference type="EMBL" id="LJIG01022530">
    <property type="protein sequence ID" value="KRT80089.1"/>
    <property type="molecule type" value="Genomic_DNA"/>
</dbReference>
<keyword evidence="1" id="KW-0853">WD repeat</keyword>
<gene>
    <name evidence="4" type="ORF">AMK59_7776</name>
</gene>
<dbReference type="AlphaFoldDB" id="A0A0T6AY77"/>
<dbReference type="OrthoDB" id="3142434at2759"/>
<keyword evidence="2" id="KW-0677">Repeat</keyword>